<dbReference type="AlphaFoldDB" id="I3T427"/>
<keyword evidence="1" id="KW-0732">Signal</keyword>
<accession>I3T427</accession>
<feature type="signal peptide" evidence="1">
    <location>
        <begin position="1"/>
        <end position="18"/>
    </location>
</feature>
<reference evidence="2" key="1">
    <citation type="submission" date="2012-05" db="EMBL/GenBank/DDBJ databases">
        <authorList>
            <person name="Krishnakumar V."/>
            <person name="Cheung F."/>
            <person name="Xiao Y."/>
            <person name="Chan A."/>
            <person name="Moskal W.A."/>
            <person name="Town C.D."/>
        </authorList>
    </citation>
    <scope>NUCLEOTIDE SEQUENCE</scope>
</reference>
<organism evidence="2">
    <name type="scientific">Lotus japonicus</name>
    <name type="common">Lotus corniculatus var. japonicus</name>
    <dbReference type="NCBI Taxonomy" id="34305"/>
    <lineage>
        <taxon>Eukaryota</taxon>
        <taxon>Viridiplantae</taxon>
        <taxon>Streptophyta</taxon>
        <taxon>Embryophyta</taxon>
        <taxon>Tracheophyta</taxon>
        <taxon>Spermatophyta</taxon>
        <taxon>Magnoliopsida</taxon>
        <taxon>eudicotyledons</taxon>
        <taxon>Gunneridae</taxon>
        <taxon>Pentapetalae</taxon>
        <taxon>rosids</taxon>
        <taxon>fabids</taxon>
        <taxon>Fabales</taxon>
        <taxon>Fabaceae</taxon>
        <taxon>Papilionoideae</taxon>
        <taxon>50 kb inversion clade</taxon>
        <taxon>NPAAA clade</taxon>
        <taxon>Hologalegina</taxon>
        <taxon>robinioid clade</taxon>
        <taxon>Loteae</taxon>
        <taxon>Lotus</taxon>
    </lineage>
</organism>
<sequence length="52" mass="5493">MSATKIGISSFGVVVVMAARLEECDCNSGAVTGYDGDAAYGRKREEMVMCGR</sequence>
<evidence type="ECO:0000313" key="2">
    <source>
        <dbReference type="EMBL" id="AFK47269.1"/>
    </source>
</evidence>
<name>I3T427_LOTJA</name>
<protein>
    <submittedName>
        <fullName evidence="2">Uncharacterized protein</fullName>
    </submittedName>
</protein>
<proteinExistence type="evidence at transcript level"/>
<feature type="chain" id="PRO_5003679752" evidence="1">
    <location>
        <begin position="19"/>
        <end position="52"/>
    </location>
</feature>
<evidence type="ECO:0000256" key="1">
    <source>
        <dbReference type="SAM" id="SignalP"/>
    </source>
</evidence>
<dbReference type="EMBL" id="BT147475">
    <property type="protein sequence ID" value="AFK47269.1"/>
    <property type="molecule type" value="mRNA"/>
</dbReference>